<keyword evidence="3" id="KW-1185">Reference proteome</keyword>
<dbReference type="Proteomes" id="UP000078113">
    <property type="component" value="Unassembled WGS sequence"/>
</dbReference>
<dbReference type="PROSITE" id="PS50011">
    <property type="entry name" value="PROTEIN_KINASE_DOM"/>
    <property type="match status" value="1"/>
</dbReference>
<dbReference type="SUPFAM" id="SSF56112">
    <property type="entry name" value="Protein kinase-like (PK-like)"/>
    <property type="match status" value="1"/>
</dbReference>
<comment type="caution">
    <text evidence="2">The sequence shown here is derived from an EMBL/GenBank/DDBJ whole genome shotgun (WGS) entry which is preliminary data.</text>
</comment>
<protein>
    <recommendedName>
        <fullName evidence="1">Protein kinase domain-containing protein</fullName>
    </recommendedName>
</protein>
<reference evidence="2" key="1">
    <citation type="submission" date="2016-04" db="EMBL/GenBank/DDBJ databases">
        <authorList>
            <person name="Nguyen H.D."/>
            <person name="Samba Siva P."/>
            <person name="Cullis J."/>
            <person name="Levesque C.A."/>
            <person name="Hambleton S."/>
        </authorList>
    </citation>
    <scope>NUCLEOTIDE SEQUENCE</scope>
    <source>
        <strain evidence="2">DAOMC 236422</strain>
    </source>
</reference>
<dbReference type="InterPro" id="IPR011009">
    <property type="entry name" value="Kinase-like_dom_sf"/>
</dbReference>
<sequence length="507" mass="57400">MPSLRWITGTPFGTLPVLDADAEAPPLEDPSVVTILGWAINKAPKACRLTLAHQGTHMHIKVRSDNAYGKHLYETVVPCWDKSNLKDDSDYWSSRHALRDAMSNEAEQKEDELLELVDAALPRLLKDNKPSPGSQLWAEVGVDPSDQASLPQAKIVGDVFHQLVVRDLPTLPETDFANIPRMDMSEIVGYCPQQVWMQEVFPVLIRHGEEKGPAKAALKTIKVPKDFQDWNKDEEQVTDFYKKLLWDELDHMTTLLPHPNVLPAPLALVTISHTENDATSTKLVGWLHHEYRNWYSYLPHTPGTEEAAAHCLRFAYELCCGTQHFIKNGIYHSDLAMEHSVWTGTPPNDRYMISDLKLRETYRHKNGPKAPEVSGDWEVSMESDGKLVYTRCEGEPVDLSENLFHDWKSMPEALERVLVFNIGSIISVLVHFRMVFPWVPQGEFLRRGHLREAPEVGADPERDAWEALIPQDVRDLAQKCSSYDPLGRPLLEDVISALEPYKNVSGA</sequence>
<evidence type="ECO:0000313" key="2">
    <source>
        <dbReference type="EMBL" id="KAE8268777.1"/>
    </source>
</evidence>
<dbReference type="InterPro" id="IPR000719">
    <property type="entry name" value="Prot_kinase_dom"/>
</dbReference>
<dbReference type="EMBL" id="LWDG02000129">
    <property type="protein sequence ID" value="KAE8268777.1"/>
    <property type="molecule type" value="Genomic_DNA"/>
</dbReference>
<evidence type="ECO:0000313" key="3">
    <source>
        <dbReference type="Proteomes" id="UP000078113"/>
    </source>
</evidence>
<dbReference type="GO" id="GO:0004672">
    <property type="term" value="F:protein kinase activity"/>
    <property type="evidence" value="ECO:0007669"/>
    <property type="project" value="InterPro"/>
</dbReference>
<feature type="domain" description="Protein kinase" evidence="1">
    <location>
        <begin position="165"/>
        <end position="502"/>
    </location>
</feature>
<reference evidence="2" key="2">
    <citation type="journal article" date="2019" name="IMA Fungus">
        <title>Genome sequencing and comparison of five Tilletia species to identify candidate genes for the detection of regulated species infecting wheat.</title>
        <authorList>
            <person name="Nguyen H.D.T."/>
            <person name="Sultana T."/>
            <person name="Kesanakurti P."/>
            <person name="Hambleton S."/>
        </authorList>
    </citation>
    <scope>NUCLEOTIDE SEQUENCE</scope>
    <source>
        <strain evidence="2">DAOMC 236422</strain>
    </source>
</reference>
<organism evidence="2 3">
    <name type="scientific">Tilletia walkeri</name>
    <dbReference type="NCBI Taxonomy" id="117179"/>
    <lineage>
        <taxon>Eukaryota</taxon>
        <taxon>Fungi</taxon>
        <taxon>Dikarya</taxon>
        <taxon>Basidiomycota</taxon>
        <taxon>Ustilaginomycotina</taxon>
        <taxon>Exobasidiomycetes</taxon>
        <taxon>Tilletiales</taxon>
        <taxon>Tilletiaceae</taxon>
        <taxon>Tilletia</taxon>
    </lineage>
</organism>
<dbReference type="AlphaFoldDB" id="A0A8X7N7T3"/>
<name>A0A8X7N7T3_9BASI</name>
<gene>
    <name evidence="2" type="ORF">A4X09_0g3554</name>
</gene>
<dbReference type="Gene3D" id="1.10.510.10">
    <property type="entry name" value="Transferase(Phosphotransferase) domain 1"/>
    <property type="match status" value="1"/>
</dbReference>
<accession>A0A8X7N7T3</accession>
<evidence type="ECO:0000259" key="1">
    <source>
        <dbReference type="PROSITE" id="PS50011"/>
    </source>
</evidence>
<proteinExistence type="predicted"/>
<dbReference type="GO" id="GO:0005524">
    <property type="term" value="F:ATP binding"/>
    <property type="evidence" value="ECO:0007669"/>
    <property type="project" value="InterPro"/>
</dbReference>